<reference evidence="8" key="1">
    <citation type="submission" date="2021-03" db="EMBL/GenBank/DDBJ databases">
        <title>Antimicrobial resistance genes in bacteria isolated from Japanese honey, and their potential for conferring macrolide and lincosamide resistance in the American foulbrood pathogen Paenibacillus larvae.</title>
        <authorList>
            <person name="Okamoto M."/>
            <person name="Kumagai M."/>
            <person name="Kanamori H."/>
            <person name="Takamatsu D."/>
        </authorList>
    </citation>
    <scope>NUCLEOTIDE SEQUENCE</scope>
    <source>
        <strain evidence="8">J40TS1</strain>
    </source>
</reference>
<dbReference type="GO" id="GO:0000160">
    <property type="term" value="P:phosphorelay signal transduction system"/>
    <property type="evidence" value="ECO:0007669"/>
    <property type="project" value="InterPro"/>
</dbReference>
<dbReference type="CDD" id="cd06170">
    <property type="entry name" value="LuxR_C_like"/>
    <property type="match status" value="1"/>
</dbReference>
<keyword evidence="1 5" id="KW-0597">Phosphoprotein</keyword>
<keyword evidence="2" id="KW-0805">Transcription regulation</keyword>
<feature type="domain" description="Response regulatory" evidence="7">
    <location>
        <begin position="2"/>
        <end position="118"/>
    </location>
</feature>
<dbReference type="InterPro" id="IPR001789">
    <property type="entry name" value="Sig_transdc_resp-reg_receiver"/>
</dbReference>
<evidence type="ECO:0000313" key="8">
    <source>
        <dbReference type="EMBL" id="GIP18585.1"/>
    </source>
</evidence>
<keyword evidence="3 8" id="KW-0238">DNA-binding</keyword>
<dbReference type="GO" id="GO:0006355">
    <property type="term" value="P:regulation of DNA-templated transcription"/>
    <property type="evidence" value="ECO:0007669"/>
    <property type="project" value="InterPro"/>
</dbReference>
<evidence type="ECO:0000256" key="5">
    <source>
        <dbReference type="PROSITE-ProRule" id="PRU00169"/>
    </source>
</evidence>
<dbReference type="Gene3D" id="3.40.50.2300">
    <property type="match status" value="1"/>
</dbReference>
<dbReference type="PRINTS" id="PR00038">
    <property type="entry name" value="HTHLUXR"/>
</dbReference>
<evidence type="ECO:0000259" key="6">
    <source>
        <dbReference type="PROSITE" id="PS50043"/>
    </source>
</evidence>
<keyword evidence="4" id="KW-0804">Transcription</keyword>
<organism evidence="8 9">
    <name type="scientific">Paenibacillus montaniterrae</name>
    <dbReference type="NCBI Taxonomy" id="429341"/>
    <lineage>
        <taxon>Bacteria</taxon>
        <taxon>Bacillati</taxon>
        <taxon>Bacillota</taxon>
        <taxon>Bacilli</taxon>
        <taxon>Bacillales</taxon>
        <taxon>Paenibacillaceae</taxon>
        <taxon>Paenibacillus</taxon>
    </lineage>
</organism>
<dbReference type="AlphaFoldDB" id="A0A919YRX8"/>
<dbReference type="EMBL" id="BOSE01000009">
    <property type="protein sequence ID" value="GIP18585.1"/>
    <property type="molecule type" value="Genomic_DNA"/>
</dbReference>
<accession>A0A919YRX8</accession>
<dbReference type="Proteomes" id="UP000683139">
    <property type="component" value="Unassembled WGS sequence"/>
</dbReference>
<evidence type="ECO:0000256" key="3">
    <source>
        <dbReference type="ARBA" id="ARBA00023125"/>
    </source>
</evidence>
<dbReference type="Pfam" id="PF00196">
    <property type="entry name" value="GerE"/>
    <property type="match status" value="1"/>
</dbReference>
<dbReference type="InterPro" id="IPR000792">
    <property type="entry name" value="Tscrpt_reg_LuxR_C"/>
</dbReference>
<dbReference type="GO" id="GO:0003677">
    <property type="term" value="F:DNA binding"/>
    <property type="evidence" value="ECO:0007669"/>
    <property type="project" value="UniProtKB-KW"/>
</dbReference>
<protein>
    <submittedName>
        <fullName evidence="8">DNA-binding response regulator</fullName>
    </submittedName>
</protein>
<dbReference type="InterPro" id="IPR011006">
    <property type="entry name" value="CheY-like_superfamily"/>
</dbReference>
<dbReference type="Pfam" id="PF00072">
    <property type="entry name" value="Response_reg"/>
    <property type="match status" value="1"/>
</dbReference>
<comment type="caution">
    <text evidence="8">The sequence shown here is derived from an EMBL/GenBank/DDBJ whole genome shotgun (WGS) entry which is preliminary data.</text>
</comment>
<name>A0A919YRX8_9BACL</name>
<dbReference type="PROSITE" id="PS50043">
    <property type="entry name" value="HTH_LUXR_2"/>
    <property type="match status" value="1"/>
</dbReference>
<dbReference type="PANTHER" id="PTHR43214">
    <property type="entry name" value="TWO-COMPONENT RESPONSE REGULATOR"/>
    <property type="match status" value="1"/>
</dbReference>
<dbReference type="InterPro" id="IPR058245">
    <property type="entry name" value="NreC/VraR/RcsB-like_REC"/>
</dbReference>
<gene>
    <name evidence="8" type="ORF">J40TS1_42270</name>
</gene>
<dbReference type="SMART" id="SM00448">
    <property type="entry name" value="REC"/>
    <property type="match status" value="1"/>
</dbReference>
<feature type="domain" description="HTH luxR-type" evidence="6">
    <location>
        <begin position="136"/>
        <end position="201"/>
    </location>
</feature>
<sequence length="201" mass="22466">MKLLIVDDDSLVCRSLQILLGKEADIEVIGIASSGREALELCKQELPDAVLMDIQMPLMNGIACTAELKKLYPALRIMMLTTFNDEEHIRSALKAGADGYLLKSAAIETMANQLRALVSGTAVLDRNVFKAIIEPEHNTLDGLTEREQDIVECVAQGLSNKEISEKLYLSDGTVRNMLSIILDKLELRDRTQLAIYYWKRK</sequence>
<dbReference type="CDD" id="cd17535">
    <property type="entry name" value="REC_NarL-like"/>
    <property type="match status" value="1"/>
</dbReference>
<dbReference type="PROSITE" id="PS50110">
    <property type="entry name" value="RESPONSE_REGULATORY"/>
    <property type="match status" value="1"/>
</dbReference>
<dbReference type="RefSeq" id="WP_213519205.1">
    <property type="nucleotide sequence ID" value="NZ_BOSE01000009.1"/>
</dbReference>
<keyword evidence="9" id="KW-1185">Reference proteome</keyword>
<proteinExistence type="predicted"/>
<evidence type="ECO:0000259" key="7">
    <source>
        <dbReference type="PROSITE" id="PS50110"/>
    </source>
</evidence>
<dbReference type="SUPFAM" id="SSF52172">
    <property type="entry name" value="CheY-like"/>
    <property type="match status" value="1"/>
</dbReference>
<evidence type="ECO:0000256" key="4">
    <source>
        <dbReference type="ARBA" id="ARBA00023163"/>
    </source>
</evidence>
<dbReference type="InterPro" id="IPR039420">
    <property type="entry name" value="WalR-like"/>
</dbReference>
<evidence type="ECO:0000313" key="9">
    <source>
        <dbReference type="Proteomes" id="UP000683139"/>
    </source>
</evidence>
<dbReference type="PANTHER" id="PTHR43214:SF40">
    <property type="entry name" value="TRANSCRIPTIONAL REGULATORY PROTEIN LNRK"/>
    <property type="match status" value="1"/>
</dbReference>
<evidence type="ECO:0000256" key="1">
    <source>
        <dbReference type="ARBA" id="ARBA00022553"/>
    </source>
</evidence>
<evidence type="ECO:0000256" key="2">
    <source>
        <dbReference type="ARBA" id="ARBA00023015"/>
    </source>
</evidence>
<feature type="modified residue" description="4-aspartylphosphate" evidence="5">
    <location>
        <position position="53"/>
    </location>
</feature>
<dbReference type="SMART" id="SM00421">
    <property type="entry name" value="HTH_LUXR"/>
    <property type="match status" value="1"/>
</dbReference>